<accession>A0A2M7IEG1</accession>
<proteinExistence type="predicted"/>
<keyword evidence="1" id="KW-0812">Transmembrane</keyword>
<name>A0A2M7IEG1_9BACT</name>
<gene>
    <name evidence="2" type="ORF">CO003_00065</name>
</gene>
<keyword evidence="1" id="KW-0472">Membrane</keyword>
<evidence type="ECO:0000313" key="3">
    <source>
        <dbReference type="Proteomes" id="UP000231673"/>
    </source>
</evidence>
<keyword evidence="1" id="KW-1133">Transmembrane helix</keyword>
<dbReference type="EMBL" id="PFGW01000003">
    <property type="protein sequence ID" value="PIW74895.1"/>
    <property type="molecule type" value="Genomic_DNA"/>
</dbReference>
<evidence type="ECO:0000313" key="2">
    <source>
        <dbReference type="EMBL" id="PIW74895.1"/>
    </source>
</evidence>
<dbReference type="Proteomes" id="UP000231673">
    <property type="component" value="Unassembled WGS sequence"/>
</dbReference>
<dbReference type="AlphaFoldDB" id="A0A2M7IEG1"/>
<feature type="transmembrane region" description="Helical" evidence="1">
    <location>
        <begin position="26"/>
        <end position="50"/>
    </location>
</feature>
<reference evidence="3" key="1">
    <citation type="submission" date="2017-09" db="EMBL/GenBank/DDBJ databases">
        <title>Depth-based differentiation of microbial function through sediment-hosted aquifers and enrichment of novel symbionts in the deep terrestrial subsurface.</title>
        <authorList>
            <person name="Probst A.J."/>
            <person name="Ladd B."/>
            <person name="Jarett J.K."/>
            <person name="Geller-Mcgrath D.E."/>
            <person name="Sieber C.M.K."/>
            <person name="Emerson J.B."/>
            <person name="Anantharaman K."/>
            <person name="Thomas B.C."/>
            <person name="Malmstrom R."/>
            <person name="Stieglmeier M."/>
            <person name="Klingl A."/>
            <person name="Woyke T."/>
            <person name="Ryan C.M."/>
            <person name="Banfield J.F."/>
        </authorList>
    </citation>
    <scope>NUCLEOTIDE SEQUENCE [LARGE SCALE GENOMIC DNA]</scope>
</reference>
<organism evidence="2 3">
    <name type="scientific">Candidatus Portnoybacteria bacterium CG_4_8_14_3_um_filter_44_15</name>
    <dbReference type="NCBI Taxonomy" id="1974803"/>
    <lineage>
        <taxon>Bacteria</taxon>
        <taxon>Candidatus Portnoyibacteriota</taxon>
    </lineage>
</organism>
<protein>
    <submittedName>
        <fullName evidence="2">Uncharacterized protein</fullName>
    </submittedName>
</protein>
<comment type="caution">
    <text evidence="2">The sequence shown here is derived from an EMBL/GenBank/DDBJ whole genome shotgun (WGS) entry which is preliminary data.</text>
</comment>
<sequence>MRTIFLDWYDNLSASSFSIMDSYNDFIFPLKVVSVVISILFLTTIVFLIAKLRKNIGQSLKTAGETAFASENELPRKEFAKSWQSILSKVESQDENSYKIAVIEADKMLDDVLKRIGCAGADMGERLKQVGPHQLSNIDDIWQAHKARNRIAHEPDFRLTQSQAKRAVEIFQRALEDLQAI</sequence>
<evidence type="ECO:0000256" key="1">
    <source>
        <dbReference type="SAM" id="Phobius"/>
    </source>
</evidence>